<evidence type="ECO:0000313" key="1">
    <source>
        <dbReference type="EMBL" id="GIZ02666.1"/>
    </source>
</evidence>
<evidence type="ECO:0000313" key="2">
    <source>
        <dbReference type="Proteomes" id="UP001054945"/>
    </source>
</evidence>
<comment type="caution">
    <text evidence="1">The sequence shown here is derived from an EMBL/GenBank/DDBJ whole genome shotgun (WGS) entry which is preliminary data.</text>
</comment>
<dbReference type="Proteomes" id="UP001054945">
    <property type="component" value="Unassembled WGS sequence"/>
</dbReference>
<protein>
    <submittedName>
        <fullName evidence="1">Uncharacterized protein</fullName>
    </submittedName>
</protein>
<sequence length="134" mass="15200">MLKLTQNIFIPNYSFFRNDGPQNLVSGGTAILSKTISSSRSPHAFPQQHQTTIISVHFSNIPPPHCFYLCSLPHHRIRFLADLTTSPIHQQQFNSLHDFNSHHIQAVVIPIAILAQIFNFSVRTGLEIIIFSLR</sequence>
<proteinExistence type="predicted"/>
<name>A0AAV4Y8B4_CAEEX</name>
<reference evidence="1 2" key="1">
    <citation type="submission" date="2021-06" db="EMBL/GenBank/DDBJ databases">
        <title>Caerostris extrusa draft genome.</title>
        <authorList>
            <person name="Kono N."/>
            <person name="Arakawa K."/>
        </authorList>
    </citation>
    <scope>NUCLEOTIDE SEQUENCE [LARGE SCALE GENOMIC DNA]</scope>
</reference>
<dbReference type="EMBL" id="BPLR01001487">
    <property type="protein sequence ID" value="GIZ02666.1"/>
    <property type="molecule type" value="Genomic_DNA"/>
</dbReference>
<keyword evidence="2" id="KW-1185">Reference proteome</keyword>
<gene>
    <name evidence="1" type="ORF">CEXT_708101</name>
</gene>
<accession>A0AAV4Y8B4</accession>
<organism evidence="1 2">
    <name type="scientific">Caerostris extrusa</name>
    <name type="common">Bark spider</name>
    <name type="synonym">Caerostris bankana</name>
    <dbReference type="NCBI Taxonomy" id="172846"/>
    <lineage>
        <taxon>Eukaryota</taxon>
        <taxon>Metazoa</taxon>
        <taxon>Ecdysozoa</taxon>
        <taxon>Arthropoda</taxon>
        <taxon>Chelicerata</taxon>
        <taxon>Arachnida</taxon>
        <taxon>Araneae</taxon>
        <taxon>Araneomorphae</taxon>
        <taxon>Entelegynae</taxon>
        <taxon>Araneoidea</taxon>
        <taxon>Araneidae</taxon>
        <taxon>Caerostris</taxon>
    </lineage>
</organism>
<dbReference type="AlphaFoldDB" id="A0AAV4Y8B4"/>